<accession>A0A402B8M4</accession>
<dbReference type="EMBL" id="BIFT01000001">
    <property type="protein sequence ID" value="GCE27676.1"/>
    <property type="molecule type" value="Genomic_DNA"/>
</dbReference>
<keyword evidence="2" id="KW-1185">Reference proteome</keyword>
<reference evidence="2" key="1">
    <citation type="submission" date="2018-12" db="EMBL/GenBank/DDBJ databases">
        <title>Tengunoibacter tsumagoiensis gen. nov., sp. nov., Dictyobacter kobayashii sp. nov., D. alpinus sp. nov., and D. joshuensis sp. nov. and description of Dictyobacteraceae fam. nov. within the order Ktedonobacterales isolated from Tengu-no-mugimeshi.</title>
        <authorList>
            <person name="Wang C.M."/>
            <person name="Zheng Y."/>
            <person name="Sakai Y."/>
            <person name="Toyoda A."/>
            <person name="Minakuchi Y."/>
            <person name="Abe K."/>
            <person name="Yokota A."/>
            <person name="Yabe S."/>
        </authorList>
    </citation>
    <scope>NUCLEOTIDE SEQUENCE [LARGE SCALE GENOMIC DNA]</scope>
    <source>
        <strain evidence="2">Uno16</strain>
    </source>
</reference>
<organism evidence="1 2">
    <name type="scientific">Dictyobacter alpinus</name>
    <dbReference type="NCBI Taxonomy" id="2014873"/>
    <lineage>
        <taxon>Bacteria</taxon>
        <taxon>Bacillati</taxon>
        <taxon>Chloroflexota</taxon>
        <taxon>Ktedonobacteria</taxon>
        <taxon>Ktedonobacterales</taxon>
        <taxon>Dictyobacteraceae</taxon>
        <taxon>Dictyobacter</taxon>
    </lineage>
</organism>
<comment type="caution">
    <text evidence="1">The sequence shown here is derived from an EMBL/GenBank/DDBJ whole genome shotgun (WGS) entry which is preliminary data.</text>
</comment>
<name>A0A402B8M4_9CHLR</name>
<gene>
    <name evidence="1" type="ORF">KDA_31600</name>
</gene>
<dbReference type="AlphaFoldDB" id="A0A402B8M4"/>
<proteinExistence type="predicted"/>
<protein>
    <submittedName>
        <fullName evidence="1">Uncharacterized protein</fullName>
    </submittedName>
</protein>
<evidence type="ECO:0000313" key="2">
    <source>
        <dbReference type="Proteomes" id="UP000287171"/>
    </source>
</evidence>
<dbReference type="RefSeq" id="WP_126627983.1">
    <property type="nucleotide sequence ID" value="NZ_BIFT01000001.1"/>
</dbReference>
<dbReference type="Proteomes" id="UP000287171">
    <property type="component" value="Unassembled WGS sequence"/>
</dbReference>
<sequence>MFYTIRIQGHLDSSWQDRFGGLCITQQETGTTLLSGTLPDQAALHGVLLQIVRLGLTLLSLETSESEQTGSGVYC</sequence>
<dbReference type="OrthoDB" id="4828421at2"/>
<evidence type="ECO:0000313" key="1">
    <source>
        <dbReference type="EMBL" id="GCE27676.1"/>
    </source>
</evidence>